<protein>
    <submittedName>
        <fullName evidence="2">Membrane protein</fullName>
    </submittedName>
</protein>
<dbReference type="Proteomes" id="UP000239895">
    <property type="component" value="Unassembled WGS sequence"/>
</dbReference>
<comment type="caution">
    <text evidence="2">The sequence shown here is derived from an EMBL/GenBank/DDBJ whole genome shotgun (WGS) entry which is preliminary data.</text>
</comment>
<keyword evidence="1" id="KW-0472">Membrane</keyword>
<gene>
    <name evidence="2" type="ORF">BCL65_10716</name>
</gene>
<reference evidence="2 3" key="1">
    <citation type="submission" date="2018-03" db="EMBL/GenBank/DDBJ databases">
        <title>Comparative analysis of microorganisms from saline springs in Andes Mountain Range, Colombia.</title>
        <authorList>
            <person name="Rubin E."/>
        </authorList>
    </citation>
    <scope>NUCLEOTIDE SEQUENCE [LARGE SCALE GENOMIC DNA]</scope>
    <source>
        <strain evidence="2 3">CG 23</strain>
    </source>
</reference>
<keyword evidence="3" id="KW-1185">Reference proteome</keyword>
<evidence type="ECO:0000256" key="1">
    <source>
        <dbReference type="SAM" id="Phobius"/>
    </source>
</evidence>
<organism evidence="2 3">
    <name type="scientific">Isoptericola halotolerans</name>
    <dbReference type="NCBI Taxonomy" id="300560"/>
    <lineage>
        <taxon>Bacteria</taxon>
        <taxon>Bacillati</taxon>
        <taxon>Actinomycetota</taxon>
        <taxon>Actinomycetes</taxon>
        <taxon>Micrococcales</taxon>
        <taxon>Promicromonosporaceae</taxon>
        <taxon>Isoptericola</taxon>
    </lineage>
</organism>
<keyword evidence="1" id="KW-1133">Transmembrane helix</keyword>
<keyword evidence="1" id="KW-0812">Transmembrane</keyword>
<feature type="transmembrane region" description="Helical" evidence="1">
    <location>
        <begin position="193"/>
        <end position="216"/>
    </location>
</feature>
<dbReference type="Pfam" id="PF10067">
    <property type="entry name" value="DUF2306"/>
    <property type="match status" value="1"/>
</dbReference>
<sequence length="221" mass="23197">MTLSSTQPHPSRPASGPSARRARLAVAGLLMLSLVPVLAGALRVGEVVAGDVGPDDARFLAAPVPVLLHIAAATVYSVLGALQFAPGLRRRHNAWHRGAGMILVPAGFVVAGSGLWMTATYDMPAHNDAGLAAVRTVVGVAMIAQLALAVRALVRHDHRAHGAWMTRAYALALGAGTQVVTLFPMIVTGTTTAWVNTLLMTLGWAVNASVAEWVIVRRRRS</sequence>
<accession>A0ABX5EEI6</accession>
<feature type="transmembrane region" description="Helical" evidence="1">
    <location>
        <begin position="98"/>
        <end position="119"/>
    </location>
</feature>
<dbReference type="RefSeq" id="WP_106267896.1">
    <property type="nucleotide sequence ID" value="NZ_PVTX01000007.1"/>
</dbReference>
<evidence type="ECO:0000313" key="2">
    <source>
        <dbReference type="EMBL" id="PRZ05530.1"/>
    </source>
</evidence>
<feature type="transmembrane region" description="Helical" evidence="1">
    <location>
        <begin position="131"/>
        <end position="154"/>
    </location>
</feature>
<name>A0ABX5EEI6_9MICO</name>
<feature type="transmembrane region" description="Helical" evidence="1">
    <location>
        <begin position="63"/>
        <end position="86"/>
    </location>
</feature>
<dbReference type="InterPro" id="IPR018750">
    <property type="entry name" value="DUF2306_membrane"/>
</dbReference>
<dbReference type="EMBL" id="PVTX01000007">
    <property type="protein sequence ID" value="PRZ05530.1"/>
    <property type="molecule type" value="Genomic_DNA"/>
</dbReference>
<feature type="transmembrane region" description="Helical" evidence="1">
    <location>
        <begin position="166"/>
        <end position="187"/>
    </location>
</feature>
<evidence type="ECO:0000313" key="3">
    <source>
        <dbReference type="Proteomes" id="UP000239895"/>
    </source>
</evidence>
<proteinExistence type="predicted"/>